<dbReference type="Pfam" id="PF13365">
    <property type="entry name" value="Trypsin_2"/>
    <property type="match status" value="1"/>
</dbReference>
<proteinExistence type="predicted"/>
<keyword evidence="3" id="KW-0472">Membrane</keyword>
<keyword evidence="1" id="KW-0645">Protease</keyword>
<dbReference type="Gene3D" id="2.30.42.10">
    <property type="match status" value="1"/>
</dbReference>
<evidence type="ECO:0000256" key="3">
    <source>
        <dbReference type="SAM" id="Phobius"/>
    </source>
</evidence>
<keyword evidence="2" id="KW-0378">Hydrolase</keyword>
<dbReference type="SUPFAM" id="SSF50494">
    <property type="entry name" value="Trypsin-like serine proteases"/>
    <property type="match status" value="1"/>
</dbReference>
<dbReference type="InterPro" id="IPR001478">
    <property type="entry name" value="PDZ"/>
</dbReference>
<dbReference type="PANTHER" id="PTHR43343:SF3">
    <property type="entry name" value="PROTEASE DO-LIKE 8, CHLOROPLASTIC"/>
    <property type="match status" value="1"/>
</dbReference>
<feature type="domain" description="PDZ" evidence="4">
    <location>
        <begin position="281"/>
        <end position="362"/>
    </location>
</feature>
<accession>A0A6J6EWB0</accession>
<dbReference type="AlphaFoldDB" id="A0A6J6EWB0"/>
<feature type="transmembrane region" description="Helical" evidence="3">
    <location>
        <begin position="34"/>
        <end position="53"/>
    </location>
</feature>
<evidence type="ECO:0000256" key="2">
    <source>
        <dbReference type="ARBA" id="ARBA00022801"/>
    </source>
</evidence>
<dbReference type="EMBL" id="CAEZTT010000110">
    <property type="protein sequence ID" value="CAB4580821.1"/>
    <property type="molecule type" value="Genomic_DNA"/>
</dbReference>
<name>A0A6J6EWB0_9ZZZZ</name>
<protein>
    <submittedName>
        <fullName evidence="5">Unannotated protein</fullName>
    </submittedName>
</protein>
<dbReference type="Pfam" id="PF13180">
    <property type="entry name" value="PDZ_2"/>
    <property type="match status" value="1"/>
</dbReference>
<evidence type="ECO:0000259" key="4">
    <source>
        <dbReference type="PROSITE" id="PS50106"/>
    </source>
</evidence>
<dbReference type="InterPro" id="IPR009003">
    <property type="entry name" value="Peptidase_S1_PA"/>
</dbReference>
<dbReference type="PANTHER" id="PTHR43343">
    <property type="entry name" value="PEPTIDASE S12"/>
    <property type="match status" value="1"/>
</dbReference>
<dbReference type="InterPro" id="IPR001940">
    <property type="entry name" value="Peptidase_S1C"/>
</dbReference>
<organism evidence="5">
    <name type="scientific">freshwater metagenome</name>
    <dbReference type="NCBI Taxonomy" id="449393"/>
    <lineage>
        <taxon>unclassified sequences</taxon>
        <taxon>metagenomes</taxon>
        <taxon>ecological metagenomes</taxon>
    </lineage>
</organism>
<dbReference type="GO" id="GO:0004252">
    <property type="term" value="F:serine-type endopeptidase activity"/>
    <property type="evidence" value="ECO:0007669"/>
    <property type="project" value="InterPro"/>
</dbReference>
<evidence type="ECO:0000256" key="1">
    <source>
        <dbReference type="ARBA" id="ARBA00022670"/>
    </source>
</evidence>
<keyword evidence="3" id="KW-1133">Transmembrane helix</keyword>
<gene>
    <name evidence="5" type="ORF">UFOPK1726_00909</name>
</gene>
<keyword evidence="3" id="KW-0812">Transmembrane</keyword>
<reference evidence="5" key="1">
    <citation type="submission" date="2020-05" db="EMBL/GenBank/DDBJ databases">
        <authorList>
            <person name="Chiriac C."/>
            <person name="Salcher M."/>
            <person name="Ghai R."/>
            <person name="Kavagutti S V."/>
        </authorList>
    </citation>
    <scope>NUCLEOTIDE SEQUENCE</scope>
</reference>
<dbReference type="SUPFAM" id="SSF50156">
    <property type="entry name" value="PDZ domain-like"/>
    <property type="match status" value="1"/>
</dbReference>
<dbReference type="InterPro" id="IPR051201">
    <property type="entry name" value="Chloro_Bact_Ser_Proteases"/>
</dbReference>
<dbReference type="SMART" id="SM00228">
    <property type="entry name" value="PDZ"/>
    <property type="match status" value="1"/>
</dbReference>
<sequence length="377" mass="38040">MSTELRSPWLREEPVLPPIFPNNPAPKGQTGRRLIVIALLAGLLGGVLGNVGADLINRTPGTSDTVTLATFTTDDRVLDQGSVAAIAQTVLPTVVSLEVTGSQSASGSGFVIDSSGYILTNNHVIAPAAGGGNVKVYFQDGSSYDGRIVGRNPGFDLAVIKVNATNLPTMPLGDSEKVVVGEPVIAIGSPLGLSGTVTSGIISAFDRPVTAGGSGDTAFINAIQTDAAINPGNSGGPLVDSNGFAIGVNSAIATLGGSTTGSIGLGFAIPINAARRIAQEIIQTGTSSTPILGVMVDLSYDGPGARLSEVTAGGPAATAGIEAGDLVLAINGRSISGSTELVVAIRANAPGETIELRIQKQNGQQRTVRATLARQVD</sequence>
<evidence type="ECO:0000313" key="5">
    <source>
        <dbReference type="EMBL" id="CAB4580821.1"/>
    </source>
</evidence>
<dbReference type="PRINTS" id="PR00834">
    <property type="entry name" value="PROTEASES2C"/>
</dbReference>
<dbReference type="PROSITE" id="PS50106">
    <property type="entry name" value="PDZ"/>
    <property type="match status" value="1"/>
</dbReference>
<dbReference type="InterPro" id="IPR036034">
    <property type="entry name" value="PDZ_sf"/>
</dbReference>
<dbReference type="GO" id="GO:0006508">
    <property type="term" value="P:proteolysis"/>
    <property type="evidence" value="ECO:0007669"/>
    <property type="project" value="UniProtKB-KW"/>
</dbReference>
<dbReference type="Gene3D" id="2.40.10.120">
    <property type="match status" value="1"/>
</dbReference>